<dbReference type="InterPro" id="IPR036890">
    <property type="entry name" value="HATPase_C_sf"/>
</dbReference>
<dbReference type="InterPro" id="IPR003594">
    <property type="entry name" value="HATPase_dom"/>
</dbReference>
<dbReference type="EMBL" id="BOOU01000013">
    <property type="protein sequence ID" value="GII75894.1"/>
    <property type="molecule type" value="Genomic_DNA"/>
</dbReference>
<dbReference type="Gene3D" id="3.30.565.10">
    <property type="entry name" value="Histidine kinase-like ATPase, C-terminal domain"/>
    <property type="match status" value="1"/>
</dbReference>
<name>A0A919QXE5_9ACTN</name>
<keyword evidence="1" id="KW-0808">Transferase</keyword>
<dbReference type="AlphaFoldDB" id="A0A919QXE5"/>
<evidence type="ECO:0000313" key="3">
    <source>
        <dbReference type="EMBL" id="GII75894.1"/>
    </source>
</evidence>
<keyword evidence="1" id="KW-0418">Kinase</keyword>
<dbReference type="InterPro" id="IPR050267">
    <property type="entry name" value="Anti-sigma-factor_SerPK"/>
</dbReference>
<feature type="domain" description="Histidine kinase/HSP90-like ATPase" evidence="2">
    <location>
        <begin position="16"/>
        <end position="124"/>
    </location>
</feature>
<dbReference type="GO" id="GO:0004674">
    <property type="term" value="F:protein serine/threonine kinase activity"/>
    <property type="evidence" value="ECO:0007669"/>
    <property type="project" value="UniProtKB-KW"/>
</dbReference>
<accession>A0A919QXE5</accession>
<evidence type="ECO:0000313" key="4">
    <source>
        <dbReference type="Proteomes" id="UP000655287"/>
    </source>
</evidence>
<keyword evidence="4" id="KW-1185">Reference proteome</keyword>
<sequence length="145" mass="15380">MSGSTDGQHAVRWNVPQDPTVLGDLRDMMRRTLADWGLRDPADVADDIVLAATEVLGNAVLYGLGPITFTLRVTGETLCAEVTDHGAGRPVYGGTGADDEHGRGLVIVEVLSDEWGVSPGPGGTAKTVWFRKRCPAAAGWTLPVR</sequence>
<dbReference type="Pfam" id="PF13581">
    <property type="entry name" value="HATPase_c_2"/>
    <property type="match status" value="1"/>
</dbReference>
<organism evidence="3 4">
    <name type="scientific">Sphaerisporangium rufum</name>
    <dbReference type="NCBI Taxonomy" id="1381558"/>
    <lineage>
        <taxon>Bacteria</taxon>
        <taxon>Bacillati</taxon>
        <taxon>Actinomycetota</taxon>
        <taxon>Actinomycetes</taxon>
        <taxon>Streptosporangiales</taxon>
        <taxon>Streptosporangiaceae</taxon>
        <taxon>Sphaerisporangium</taxon>
    </lineage>
</organism>
<dbReference type="RefSeq" id="WP_203982541.1">
    <property type="nucleotide sequence ID" value="NZ_BOOU01000013.1"/>
</dbReference>
<dbReference type="GO" id="GO:0005524">
    <property type="term" value="F:ATP binding"/>
    <property type="evidence" value="ECO:0007669"/>
    <property type="project" value="UniProtKB-KW"/>
</dbReference>
<dbReference type="CDD" id="cd16936">
    <property type="entry name" value="HATPase_RsbW-like"/>
    <property type="match status" value="1"/>
</dbReference>
<reference evidence="3" key="1">
    <citation type="submission" date="2021-01" db="EMBL/GenBank/DDBJ databases">
        <title>Whole genome shotgun sequence of Sphaerisporangium rufum NBRC 109079.</title>
        <authorList>
            <person name="Komaki H."/>
            <person name="Tamura T."/>
        </authorList>
    </citation>
    <scope>NUCLEOTIDE SEQUENCE</scope>
    <source>
        <strain evidence="3">NBRC 109079</strain>
    </source>
</reference>
<evidence type="ECO:0000259" key="2">
    <source>
        <dbReference type="Pfam" id="PF13581"/>
    </source>
</evidence>
<comment type="caution">
    <text evidence="3">The sequence shown here is derived from an EMBL/GenBank/DDBJ whole genome shotgun (WGS) entry which is preliminary data.</text>
</comment>
<proteinExistence type="predicted"/>
<dbReference type="Proteomes" id="UP000655287">
    <property type="component" value="Unassembled WGS sequence"/>
</dbReference>
<dbReference type="PANTHER" id="PTHR35526:SF3">
    <property type="entry name" value="ANTI-SIGMA-F FACTOR RSBW"/>
    <property type="match status" value="1"/>
</dbReference>
<gene>
    <name evidence="3" type="ORF">Sru01_08760</name>
</gene>
<keyword evidence="1" id="KW-0723">Serine/threonine-protein kinase</keyword>
<protein>
    <submittedName>
        <fullName evidence="3">ATP-binding protein</fullName>
    </submittedName>
</protein>
<dbReference type="PANTHER" id="PTHR35526">
    <property type="entry name" value="ANTI-SIGMA-F FACTOR RSBW-RELATED"/>
    <property type="match status" value="1"/>
</dbReference>
<keyword evidence="3" id="KW-0067">ATP-binding</keyword>
<evidence type="ECO:0000256" key="1">
    <source>
        <dbReference type="ARBA" id="ARBA00022527"/>
    </source>
</evidence>
<keyword evidence="3" id="KW-0547">Nucleotide-binding</keyword>
<dbReference type="SUPFAM" id="SSF55874">
    <property type="entry name" value="ATPase domain of HSP90 chaperone/DNA topoisomerase II/histidine kinase"/>
    <property type="match status" value="1"/>
</dbReference>